<organism evidence="3 4">
    <name type="scientific">Gloeobacter morelensis MG652769</name>
    <dbReference type="NCBI Taxonomy" id="2781736"/>
    <lineage>
        <taxon>Bacteria</taxon>
        <taxon>Bacillati</taxon>
        <taxon>Cyanobacteriota</taxon>
        <taxon>Cyanophyceae</taxon>
        <taxon>Gloeobacterales</taxon>
        <taxon>Gloeobacteraceae</taxon>
        <taxon>Gloeobacter</taxon>
        <taxon>Gloeobacter morelensis</taxon>
    </lineage>
</organism>
<dbReference type="InterPro" id="IPR000305">
    <property type="entry name" value="GIY-YIG_endonuc"/>
</dbReference>
<dbReference type="SUPFAM" id="SSF82771">
    <property type="entry name" value="GIY-YIG endonuclease"/>
    <property type="match status" value="1"/>
</dbReference>
<comment type="similarity">
    <text evidence="1">Belongs to the UPF0213 family.</text>
</comment>
<keyword evidence="4" id="KW-1185">Reference proteome</keyword>
<dbReference type="Pfam" id="PF01541">
    <property type="entry name" value="GIY-YIG"/>
    <property type="match status" value="1"/>
</dbReference>
<reference evidence="3 4" key="1">
    <citation type="journal article" date="2021" name="Genome Biol. Evol.">
        <title>Complete Genome Sequencing of a Novel Gloeobacter Species from a Waterfall Cave in Mexico.</title>
        <authorList>
            <person name="Saw J.H."/>
            <person name="Cardona T."/>
            <person name="Montejano G."/>
        </authorList>
    </citation>
    <scope>NUCLEOTIDE SEQUENCE [LARGE SCALE GENOMIC DNA]</scope>
    <source>
        <strain evidence="3">MG652769</strain>
    </source>
</reference>
<dbReference type="PANTHER" id="PTHR34477:SF1">
    <property type="entry name" value="UPF0213 PROTEIN YHBQ"/>
    <property type="match status" value="1"/>
</dbReference>
<accession>A0ABY3PT42</accession>
<name>A0ABY3PT42_9CYAN</name>
<protein>
    <submittedName>
        <fullName evidence="3">GIY-YIG nuclease family protein</fullName>
    </submittedName>
</protein>
<dbReference type="PANTHER" id="PTHR34477">
    <property type="entry name" value="UPF0213 PROTEIN YHBQ"/>
    <property type="match status" value="1"/>
</dbReference>
<dbReference type="PROSITE" id="PS50164">
    <property type="entry name" value="GIY_YIG"/>
    <property type="match status" value="1"/>
</dbReference>
<evidence type="ECO:0000313" key="4">
    <source>
        <dbReference type="Proteomes" id="UP001054846"/>
    </source>
</evidence>
<evidence type="ECO:0000313" key="3">
    <source>
        <dbReference type="EMBL" id="UFP96784.1"/>
    </source>
</evidence>
<gene>
    <name evidence="3" type="ORF">ISF26_11485</name>
</gene>
<dbReference type="InterPro" id="IPR035901">
    <property type="entry name" value="GIY-YIG_endonuc_sf"/>
</dbReference>
<dbReference type="EMBL" id="CP063845">
    <property type="protein sequence ID" value="UFP96784.1"/>
    <property type="molecule type" value="Genomic_DNA"/>
</dbReference>
<dbReference type="Proteomes" id="UP001054846">
    <property type="component" value="Chromosome"/>
</dbReference>
<dbReference type="RefSeq" id="WP_230844116.1">
    <property type="nucleotide sequence ID" value="NZ_CP063845.1"/>
</dbReference>
<evidence type="ECO:0000259" key="2">
    <source>
        <dbReference type="PROSITE" id="PS50164"/>
    </source>
</evidence>
<evidence type="ECO:0000256" key="1">
    <source>
        <dbReference type="ARBA" id="ARBA00007435"/>
    </source>
</evidence>
<dbReference type="CDD" id="cd10456">
    <property type="entry name" value="GIY-YIG_UPF0213"/>
    <property type="match status" value="1"/>
</dbReference>
<dbReference type="Gene3D" id="3.40.1440.10">
    <property type="entry name" value="GIY-YIG endonuclease"/>
    <property type="match status" value="1"/>
</dbReference>
<proteinExistence type="inferred from homology"/>
<dbReference type="InterPro" id="IPR050190">
    <property type="entry name" value="UPF0213_domain"/>
</dbReference>
<feature type="domain" description="GIY-YIG" evidence="2">
    <location>
        <begin position="1"/>
        <end position="76"/>
    </location>
</feature>
<sequence>MSCWVYLVRCRNGALYCGQTADLEARLRLHASGKGARFVRMAGFDHLAVSWPVADRSAALRLEAAIKRLDKATKEALVRQPERLVTLAPPTGSGLQQSNEIFHLNGVVDVADSGCASL</sequence>